<keyword evidence="1" id="KW-0732">Signal</keyword>
<sequence length="214" mass="22741">MSNMSKMLIGTAGLAAVLTIASPAAAQQPYPYSNPNTGVVGAIVNAVTGNGYNQYPQGAYGYGQYPQGNYGYGQMDQRSAVGMCAAAAEQRISATYRGQPGYGYNNGYNNGYANNGYPQGYANGYNVQGARVLGITNVERRYNGSLKVSGVASSGRGYGYNGQGYNNQGYNNGYNGQYASANQAADLRFTCKVNTRGQVTDVNINRNQVAYRGY</sequence>
<feature type="signal peptide" evidence="1">
    <location>
        <begin position="1"/>
        <end position="26"/>
    </location>
</feature>
<gene>
    <name evidence="2" type="ORF">LVY65_11595</name>
</gene>
<dbReference type="Proteomes" id="UP001139410">
    <property type="component" value="Unassembled WGS sequence"/>
</dbReference>
<evidence type="ECO:0000313" key="3">
    <source>
        <dbReference type="Proteomes" id="UP001139410"/>
    </source>
</evidence>
<name>A0A9X1QPM6_9SPHN</name>
<evidence type="ECO:0000256" key="1">
    <source>
        <dbReference type="SAM" id="SignalP"/>
    </source>
</evidence>
<organism evidence="2 3">
    <name type="scientific">Sphingomonas cremea</name>
    <dbReference type="NCBI Taxonomy" id="2904799"/>
    <lineage>
        <taxon>Bacteria</taxon>
        <taxon>Pseudomonadati</taxon>
        <taxon>Pseudomonadota</taxon>
        <taxon>Alphaproteobacteria</taxon>
        <taxon>Sphingomonadales</taxon>
        <taxon>Sphingomonadaceae</taxon>
        <taxon>Sphingomonas</taxon>
    </lineage>
</organism>
<accession>A0A9X1QPM6</accession>
<comment type="caution">
    <text evidence="2">The sequence shown here is derived from an EMBL/GenBank/DDBJ whole genome shotgun (WGS) entry which is preliminary data.</text>
</comment>
<dbReference type="AlphaFoldDB" id="A0A9X1QPM6"/>
<reference evidence="2" key="1">
    <citation type="submission" date="2022-01" db="EMBL/GenBank/DDBJ databases">
        <authorList>
            <person name="Jo J.-H."/>
            <person name="Im W.-T."/>
        </authorList>
    </citation>
    <scope>NUCLEOTIDE SEQUENCE</scope>
    <source>
        <strain evidence="2">G124</strain>
    </source>
</reference>
<keyword evidence="3" id="KW-1185">Reference proteome</keyword>
<dbReference type="EMBL" id="JAKFGM010000003">
    <property type="protein sequence ID" value="MCF2515703.1"/>
    <property type="molecule type" value="Genomic_DNA"/>
</dbReference>
<dbReference type="RefSeq" id="WP_235068416.1">
    <property type="nucleotide sequence ID" value="NZ_JAKFGM010000003.1"/>
</dbReference>
<proteinExistence type="predicted"/>
<evidence type="ECO:0000313" key="2">
    <source>
        <dbReference type="EMBL" id="MCF2515703.1"/>
    </source>
</evidence>
<feature type="chain" id="PRO_5040993913" evidence="1">
    <location>
        <begin position="27"/>
        <end position="214"/>
    </location>
</feature>
<protein>
    <submittedName>
        <fullName evidence="2">Uncharacterized protein</fullName>
    </submittedName>
</protein>